<keyword evidence="3" id="KW-0804">Transcription</keyword>
<feature type="transmembrane region" description="Helical" evidence="4">
    <location>
        <begin position="56"/>
        <end position="79"/>
    </location>
</feature>
<dbReference type="CDD" id="cd06170">
    <property type="entry name" value="LuxR_C_like"/>
    <property type="match status" value="1"/>
</dbReference>
<keyword evidence="4" id="KW-0472">Membrane</keyword>
<dbReference type="RefSeq" id="WP_244387198.1">
    <property type="nucleotide sequence ID" value="NZ_AP025564.1"/>
</dbReference>
<name>A0ABM7WMW9_9ACTN</name>
<dbReference type="InterPro" id="IPR000792">
    <property type="entry name" value="Tscrpt_reg_LuxR_C"/>
</dbReference>
<feature type="transmembrane region" description="Helical" evidence="4">
    <location>
        <begin position="304"/>
        <end position="328"/>
    </location>
</feature>
<feature type="transmembrane region" description="Helical" evidence="4">
    <location>
        <begin position="113"/>
        <end position="134"/>
    </location>
</feature>
<feature type="transmembrane region" description="Helical" evidence="4">
    <location>
        <begin position="247"/>
        <end position="266"/>
    </location>
</feature>
<keyword evidence="1" id="KW-0805">Transcription regulation</keyword>
<dbReference type="InterPro" id="IPR036388">
    <property type="entry name" value="WH-like_DNA-bd_sf"/>
</dbReference>
<feature type="transmembrane region" description="Helical" evidence="4">
    <location>
        <begin position="20"/>
        <end position="44"/>
    </location>
</feature>
<proteinExistence type="predicted"/>
<dbReference type="Gene3D" id="1.10.10.10">
    <property type="entry name" value="Winged helix-like DNA-binding domain superfamily/Winged helix DNA-binding domain"/>
    <property type="match status" value="1"/>
</dbReference>
<keyword evidence="4" id="KW-0812">Transmembrane</keyword>
<evidence type="ECO:0000259" key="5">
    <source>
        <dbReference type="PROSITE" id="PS50043"/>
    </source>
</evidence>
<evidence type="ECO:0000256" key="2">
    <source>
        <dbReference type="ARBA" id="ARBA00023125"/>
    </source>
</evidence>
<protein>
    <recommendedName>
        <fullName evidence="5">HTH luxR-type domain-containing protein</fullName>
    </recommendedName>
</protein>
<dbReference type="EMBL" id="AP025564">
    <property type="protein sequence ID" value="BDE97778.1"/>
    <property type="molecule type" value="Genomic_DNA"/>
</dbReference>
<feature type="transmembrane region" description="Helical" evidence="4">
    <location>
        <begin position="335"/>
        <end position="358"/>
    </location>
</feature>
<organism evidence="6 7">
    <name type="scientific">Raoultibacter timonensis</name>
    <dbReference type="NCBI Taxonomy" id="1907662"/>
    <lineage>
        <taxon>Bacteria</taxon>
        <taxon>Bacillati</taxon>
        <taxon>Actinomycetota</taxon>
        <taxon>Coriobacteriia</taxon>
        <taxon>Eggerthellales</taxon>
        <taxon>Eggerthellaceae</taxon>
        <taxon>Raoultibacter</taxon>
    </lineage>
</organism>
<evidence type="ECO:0000313" key="7">
    <source>
        <dbReference type="Proteomes" id="UP001320544"/>
    </source>
</evidence>
<keyword evidence="7" id="KW-1185">Reference proteome</keyword>
<feature type="transmembrane region" description="Helical" evidence="4">
    <location>
        <begin position="211"/>
        <end position="235"/>
    </location>
</feature>
<accession>A0ABM7WMW9</accession>
<dbReference type="PANTHER" id="PTHR44688:SF16">
    <property type="entry name" value="DNA-BINDING TRANSCRIPTIONAL ACTIVATOR DEVR_DOSR"/>
    <property type="match status" value="1"/>
</dbReference>
<dbReference type="SUPFAM" id="SSF46894">
    <property type="entry name" value="C-terminal effector domain of the bipartite response regulators"/>
    <property type="match status" value="1"/>
</dbReference>
<evidence type="ECO:0000256" key="1">
    <source>
        <dbReference type="ARBA" id="ARBA00023015"/>
    </source>
</evidence>
<dbReference type="InterPro" id="IPR016032">
    <property type="entry name" value="Sig_transdc_resp-reg_C-effctor"/>
</dbReference>
<feature type="transmembrane region" description="Helical" evidence="4">
    <location>
        <begin position="278"/>
        <end position="298"/>
    </location>
</feature>
<gene>
    <name evidence="6" type="ORF">CE91St30_31110</name>
</gene>
<evidence type="ECO:0000256" key="4">
    <source>
        <dbReference type="SAM" id="Phobius"/>
    </source>
</evidence>
<feature type="domain" description="HTH luxR-type" evidence="5">
    <location>
        <begin position="411"/>
        <end position="475"/>
    </location>
</feature>
<feature type="transmembrane region" description="Helical" evidence="4">
    <location>
        <begin position="146"/>
        <end position="167"/>
    </location>
</feature>
<sequence>MGSSGEARSYSKENEKRPRLSLLTVGLAALFSTLLIFSGAMTSFLAHEGVSDFISLYARSALVSVLVVAASVAGFSLAGKSIPLKAISGVGGVVHLVASAFFCYLVLAGDQGASLTCFGGAASGVGCGLLCLVWGKLFSRFPLSGALLNVAAASCVAAIVYACIMLAPTLAGVGVFMVCAAVCAVTPSLFDHRALLEHESTKGRGSEKASSLPSFFGVVAEPALGLLVFAFIMGITCYTYTEWYSDYLLASFVASAILVVLAFLRLKKPIVQPLYRNIIPLLAIIMLAVSSMSTALSGESATEMFCMFLLCSFAATLTVATLCAIAHASEFSSDFIYSIALVLFAAASLVGLSCSEILSEETISVVVTAVTTLYAAVMLVARSVRQSGDALIDEDGLGEDGSQTLGERCADLARAYSLTDREHEILELLARGYASAELSETLFISPNTVRTHIHNMYRKLGVASREDLSQLVRDR</sequence>
<feature type="transmembrane region" description="Helical" evidence="4">
    <location>
        <begin position="86"/>
        <end position="107"/>
    </location>
</feature>
<feature type="transmembrane region" description="Helical" evidence="4">
    <location>
        <begin position="173"/>
        <end position="190"/>
    </location>
</feature>
<dbReference type="SMART" id="SM00421">
    <property type="entry name" value="HTH_LUXR"/>
    <property type="match status" value="1"/>
</dbReference>
<dbReference type="PROSITE" id="PS50043">
    <property type="entry name" value="HTH_LUXR_2"/>
    <property type="match status" value="1"/>
</dbReference>
<dbReference type="PANTHER" id="PTHR44688">
    <property type="entry name" value="DNA-BINDING TRANSCRIPTIONAL ACTIVATOR DEVR_DOSR"/>
    <property type="match status" value="1"/>
</dbReference>
<dbReference type="PRINTS" id="PR00038">
    <property type="entry name" value="HTHLUXR"/>
</dbReference>
<keyword evidence="4" id="KW-1133">Transmembrane helix</keyword>
<reference evidence="6 7" key="1">
    <citation type="submission" date="2022-01" db="EMBL/GenBank/DDBJ databases">
        <title>Novel bile acid biosynthetic pathways are enriched in the microbiome of centenarians.</title>
        <authorList>
            <person name="Sato Y."/>
            <person name="Atarashi K."/>
            <person name="Plichta R.D."/>
            <person name="Arai Y."/>
            <person name="Sasajima S."/>
            <person name="Kearney M.S."/>
            <person name="Suda W."/>
            <person name="Takeshita K."/>
            <person name="Sasaki T."/>
            <person name="Okamoto S."/>
            <person name="Skelly N.A."/>
            <person name="Okamura Y."/>
            <person name="Vlamakis H."/>
            <person name="Li Y."/>
            <person name="Tanoue T."/>
            <person name="Takei H."/>
            <person name="Nittono H."/>
            <person name="Narushima S."/>
            <person name="Irie J."/>
            <person name="Itoh H."/>
            <person name="Moriya K."/>
            <person name="Sugiura Y."/>
            <person name="Suematsu M."/>
            <person name="Moritoki N."/>
            <person name="Shibata S."/>
            <person name="Littman R.D."/>
            <person name="Fischbach A.M."/>
            <person name="Uwamino Y."/>
            <person name="Inoue T."/>
            <person name="Honda A."/>
            <person name="Hattori M."/>
            <person name="Murai T."/>
            <person name="Xavier J.R."/>
            <person name="Hirose N."/>
            <person name="Honda K."/>
        </authorList>
    </citation>
    <scope>NUCLEOTIDE SEQUENCE [LARGE SCALE GENOMIC DNA]</scope>
    <source>
        <strain evidence="6 7">CE91-St30</strain>
    </source>
</reference>
<evidence type="ECO:0000313" key="6">
    <source>
        <dbReference type="EMBL" id="BDE97778.1"/>
    </source>
</evidence>
<dbReference type="Pfam" id="PF00196">
    <property type="entry name" value="GerE"/>
    <property type="match status" value="1"/>
</dbReference>
<keyword evidence="2" id="KW-0238">DNA-binding</keyword>
<dbReference type="Proteomes" id="UP001320544">
    <property type="component" value="Chromosome"/>
</dbReference>
<feature type="transmembrane region" description="Helical" evidence="4">
    <location>
        <begin position="364"/>
        <end position="381"/>
    </location>
</feature>
<evidence type="ECO:0000256" key="3">
    <source>
        <dbReference type="ARBA" id="ARBA00023163"/>
    </source>
</evidence>